<feature type="transmembrane region" description="Helical" evidence="1">
    <location>
        <begin position="186"/>
        <end position="203"/>
    </location>
</feature>
<dbReference type="RefSeq" id="WP_281873650.1">
    <property type="nucleotide sequence ID" value="NZ_BSBO01000034.1"/>
</dbReference>
<feature type="transmembrane region" description="Helical" evidence="1">
    <location>
        <begin position="15"/>
        <end position="33"/>
    </location>
</feature>
<sequence length="235" mass="27234">MDIKIFDSYNIRARVSVYIIIIAPIILTLYVVYKPVRSFTFSVVLVAIMTSFSNYLFALQRYKQRGGKRRNTAAEFLYIDDAHIDGKTKQRYYRKLSEIDKSFEAMNQPVDSEEFRQTCYSAIQWLRSNTRNNKLVQEENMLCGFYKNLISLKSVGIAFTIVAILILIISSVPTTPLSFVQSKRNIILIFVDIGVLLFWRLGVNEKIHSVLCEKYAYALLETLDTLPDRINENKL</sequence>
<gene>
    <name evidence="2" type="ORF">Selli1_28680</name>
</gene>
<evidence type="ECO:0000313" key="3">
    <source>
        <dbReference type="Proteomes" id="UP001145145"/>
    </source>
</evidence>
<comment type="caution">
    <text evidence="2">The sequence shown here is derived from an EMBL/GenBank/DDBJ whole genome shotgun (WGS) entry which is preliminary data.</text>
</comment>
<evidence type="ECO:0000256" key="1">
    <source>
        <dbReference type="SAM" id="Phobius"/>
    </source>
</evidence>
<keyword evidence="1" id="KW-0812">Transmembrane</keyword>
<feature type="transmembrane region" description="Helical" evidence="1">
    <location>
        <begin position="155"/>
        <end position="174"/>
    </location>
</feature>
<dbReference type="Proteomes" id="UP001145145">
    <property type="component" value="Unassembled WGS sequence"/>
</dbReference>
<organism evidence="2 3">
    <name type="scientific">Sellimonas catena</name>
    <dbReference type="NCBI Taxonomy" id="2994035"/>
    <lineage>
        <taxon>Bacteria</taxon>
        <taxon>Bacillati</taxon>
        <taxon>Bacillota</taxon>
        <taxon>Clostridia</taxon>
        <taxon>Lachnospirales</taxon>
        <taxon>Lachnospiraceae</taxon>
        <taxon>Sellimonas</taxon>
    </lineage>
</organism>
<keyword evidence="1" id="KW-0472">Membrane</keyword>
<proteinExistence type="predicted"/>
<name>A0A9W6FDH2_9FIRM</name>
<accession>A0A9W6FDH2</accession>
<dbReference type="AlphaFoldDB" id="A0A9W6FDH2"/>
<reference evidence="2 3" key="1">
    <citation type="journal article" date="2023" name="Int. J. Syst. Evol. Microbiol.">
        <title>Sellimonas catena sp. nov., isolated from human faeces.</title>
        <authorList>
            <person name="Hisatomi A."/>
            <person name="Ohkuma M."/>
            <person name="Sakamoto M."/>
        </authorList>
    </citation>
    <scope>NUCLEOTIDE SEQUENCE [LARGE SCALE GENOMIC DNA]</scope>
    <source>
        <strain evidence="2 3">12EGH17</strain>
    </source>
</reference>
<feature type="transmembrane region" description="Helical" evidence="1">
    <location>
        <begin position="39"/>
        <end position="59"/>
    </location>
</feature>
<evidence type="ECO:0000313" key="2">
    <source>
        <dbReference type="EMBL" id="GLG05694.1"/>
    </source>
</evidence>
<protein>
    <submittedName>
        <fullName evidence="2">Uncharacterized protein</fullName>
    </submittedName>
</protein>
<dbReference type="EMBL" id="BSBO01000034">
    <property type="protein sequence ID" value="GLG05694.1"/>
    <property type="molecule type" value="Genomic_DNA"/>
</dbReference>
<keyword evidence="1" id="KW-1133">Transmembrane helix</keyword>
<keyword evidence="3" id="KW-1185">Reference proteome</keyword>